<gene>
    <name evidence="5" type="ORF">F7731_13730</name>
</gene>
<sequence>MNFRFQQAIRALILLSFPILIFKLHFTGEILKFINPKYDGLSIAAAILFLVLFLIQLTRIWITKEHQHHHCHHEDHERCDHNHDHGDTPFNLKKLFSYMVIVFPLITGFLLPAKVLDASIANKKGGMAIITNQKQASKGGTNSQSNQTDNKNDDKQSDVTDNEFSEKVEAPTPTEHTIDPKLAAQEEMSEEEYEQLKKMLAQKPSVIMEQSVFATYYEDIHMDIQKYKGKTIQLTGFAYKEDDFEKNQLVIARFFITHCVADASIVGFLTELPEAASVDTDTWIELRGVLDITTYNGMELPFIKITEWKKVGEPEEPYIYPKNIRIL</sequence>
<feature type="region of interest" description="Disordered" evidence="1">
    <location>
        <begin position="133"/>
        <end position="180"/>
    </location>
</feature>
<feature type="domain" description="DUF1980" evidence="3">
    <location>
        <begin position="9"/>
        <end position="126"/>
    </location>
</feature>
<dbReference type="NCBIfam" id="TIGR03943">
    <property type="entry name" value="TIGR03943 family putative permease subunit"/>
    <property type="match status" value="1"/>
</dbReference>
<feature type="transmembrane region" description="Helical" evidence="2">
    <location>
        <begin position="40"/>
        <end position="62"/>
    </location>
</feature>
<dbReference type="OrthoDB" id="9770408at2"/>
<evidence type="ECO:0000259" key="4">
    <source>
        <dbReference type="Pfam" id="PF21537"/>
    </source>
</evidence>
<accession>A0A6L3V6I7</accession>
<feature type="transmembrane region" description="Helical" evidence="2">
    <location>
        <begin position="12"/>
        <end position="34"/>
    </location>
</feature>
<evidence type="ECO:0000259" key="3">
    <source>
        <dbReference type="Pfam" id="PF09323"/>
    </source>
</evidence>
<dbReference type="InterPro" id="IPR048493">
    <property type="entry name" value="DUF1980_N"/>
</dbReference>
<feature type="domain" description="DUF1980" evidence="4">
    <location>
        <begin position="185"/>
        <end position="321"/>
    </location>
</feature>
<evidence type="ECO:0000256" key="2">
    <source>
        <dbReference type="SAM" id="Phobius"/>
    </source>
</evidence>
<dbReference type="InterPro" id="IPR052955">
    <property type="entry name" value="UPF0703_membrane_permease"/>
</dbReference>
<dbReference type="Pfam" id="PF21537">
    <property type="entry name" value="DUF1980_C"/>
    <property type="match status" value="1"/>
</dbReference>
<keyword evidence="2" id="KW-0472">Membrane</keyword>
<evidence type="ECO:0000313" key="6">
    <source>
        <dbReference type="Proteomes" id="UP000481030"/>
    </source>
</evidence>
<keyword evidence="2" id="KW-0812">Transmembrane</keyword>
<dbReference type="InterPro" id="IPR015402">
    <property type="entry name" value="DUF1980"/>
</dbReference>
<comment type="caution">
    <text evidence="5">The sequence shown here is derived from an EMBL/GenBank/DDBJ whole genome shotgun (WGS) entry which is preliminary data.</text>
</comment>
<dbReference type="PANTHER" id="PTHR40047:SF1">
    <property type="entry name" value="UPF0703 PROTEIN YCGQ"/>
    <property type="match status" value="1"/>
</dbReference>
<feature type="compositionally biased region" description="Polar residues" evidence="1">
    <location>
        <begin position="133"/>
        <end position="149"/>
    </location>
</feature>
<proteinExistence type="predicted"/>
<feature type="transmembrane region" description="Helical" evidence="2">
    <location>
        <begin position="95"/>
        <end position="113"/>
    </location>
</feature>
<evidence type="ECO:0000313" key="5">
    <source>
        <dbReference type="EMBL" id="KAB2334817.1"/>
    </source>
</evidence>
<dbReference type="RefSeq" id="WP_151535357.1">
    <property type="nucleotide sequence ID" value="NZ_WBOS01000005.1"/>
</dbReference>
<keyword evidence="2" id="KW-1133">Transmembrane helix</keyword>
<dbReference type="PANTHER" id="PTHR40047">
    <property type="entry name" value="UPF0703 PROTEIN YCGQ"/>
    <property type="match status" value="1"/>
</dbReference>
<dbReference type="AlphaFoldDB" id="A0A6L3V6I7"/>
<evidence type="ECO:0000256" key="1">
    <source>
        <dbReference type="SAM" id="MobiDB-lite"/>
    </source>
</evidence>
<feature type="compositionally biased region" description="Basic and acidic residues" evidence="1">
    <location>
        <begin position="150"/>
        <end position="169"/>
    </location>
</feature>
<organism evidence="5 6">
    <name type="scientific">Cytobacillus depressus</name>
    <dbReference type="NCBI Taxonomy" id="1602942"/>
    <lineage>
        <taxon>Bacteria</taxon>
        <taxon>Bacillati</taxon>
        <taxon>Bacillota</taxon>
        <taxon>Bacilli</taxon>
        <taxon>Bacillales</taxon>
        <taxon>Bacillaceae</taxon>
        <taxon>Cytobacillus</taxon>
    </lineage>
</organism>
<dbReference type="EMBL" id="WBOS01000005">
    <property type="protein sequence ID" value="KAB2334817.1"/>
    <property type="molecule type" value="Genomic_DNA"/>
</dbReference>
<protein>
    <submittedName>
        <fullName evidence="5">TIGR03943 family protein</fullName>
    </submittedName>
</protein>
<keyword evidence="6" id="KW-1185">Reference proteome</keyword>
<dbReference type="Proteomes" id="UP000481030">
    <property type="component" value="Unassembled WGS sequence"/>
</dbReference>
<dbReference type="Pfam" id="PF09323">
    <property type="entry name" value="DUF1980"/>
    <property type="match status" value="1"/>
</dbReference>
<name>A0A6L3V6I7_9BACI</name>
<reference evidence="5 6" key="1">
    <citation type="journal article" date="2016" name="Antonie Van Leeuwenhoek">
        <title>Bacillus depressus sp. nov., isolated from soil of a sunflower field.</title>
        <authorList>
            <person name="Wei X."/>
            <person name="Xin D."/>
            <person name="Xin Y."/>
            <person name="Zhang H."/>
            <person name="Wang T."/>
            <person name="Zhang J."/>
        </authorList>
    </citation>
    <scope>NUCLEOTIDE SEQUENCE [LARGE SCALE GENOMIC DNA]</scope>
    <source>
        <strain evidence="5 6">BZ1</strain>
    </source>
</reference>
<dbReference type="InterPro" id="IPR048447">
    <property type="entry name" value="DUF1980_C"/>
</dbReference>